<dbReference type="InterPro" id="IPR036894">
    <property type="entry name" value="YbaB-like_sf"/>
</dbReference>
<evidence type="ECO:0000313" key="3">
    <source>
        <dbReference type="Proteomes" id="UP000230543"/>
    </source>
</evidence>
<dbReference type="AlphaFoldDB" id="A0A2M6WBU0"/>
<dbReference type="Pfam" id="PF02575">
    <property type="entry name" value="YbaB_DNA_bd"/>
    <property type="match status" value="1"/>
</dbReference>
<dbReference type="GO" id="GO:0003677">
    <property type="term" value="F:DNA binding"/>
    <property type="evidence" value="ECO:0007669"/>
    <property type="project" value="InterPro"/>
</dbReference>
<protein>
    <recommendedName>
        <fullName evidence="4">Nucleoid-associated protein</fullName>
    </recommendedName>
</protein>
<sequence length="99" mass="11054">MNLFSKLNQIKDLKQQAKSLQNQLAEESVSLEKNGVSMIMDGNQKITKLDISENLLNPSQKNKLEEAIKSVHEEAIKKVQRVMAEKMRASGGFNIPGLS</sequence>
<comment type="caution">
    <text evidence="2">The sequence shown here is derived from an EMBL/GenBank/DDBJ whole genome shotgun (WGS) entry which is preliminary data.</text>
</comment>
<dbReference type="EMBL" id="PFBO01000114">
    <property type="protein sequence ID" value="PIT90270.1"/>
    <property type="molecule type" value="Genomic_DNA"/>
</dbReference>
<keyword evidence="1" id="KW-0175">Coiled coil</keyword>
<name>A0A2M6WBU0_9BACT</name>
<reference evidence="3" key="1">
    <citation type="submission" date="2017-09" db="EMBL/GenBank/DDBJ databases">
        <title>Depth-based differentiation of microbial function through sediment-hosted aquifers and enrichment of novel symbionts in the deep terrestrial subsurface.</title>
        <authorList>
            <person name="Probst A.J."/>
            <person name="Ladd B."/>
            <person name="Jarett J.K."/>
            <person name="Geller-Mcgrath D.E."/>
            <person name="Sieber C.M.K."/>
            <person name="Emerson J.B."/>
            <person name="Anantharaman K."/>
            <person name="Thomas B.C."/>
            <person name="Malmstrom R."/>
            <person name="Stieglmeier M."/>
            <person name="Klingl A."/>
            <person name="Woyke T."/>
            <person name="Ryan C.M."/>
            <person name="Banfield J.F."/>
        </authorList>
    </citation>
    <scope>NUCLEOTIDE SEQUENCE [LARGE SCALE GENOMIC DNA]</scope>
</reference>
<organism evidence="2 3">
    <name type="scientific">Candidatus Komeilibacteria bacterium CG10_big_fil_rev_8_21_14_0_10_41_13</name>
    <dbReference type="NCBI Taxonomy" id="1974476"/>
    <lineage>
        <taxon>Bacteria</taxon>
        <taxon>Candidatus Komeiliibacteriota</taxon>
    </lineage>
</organism>
<dbReference type="InterPro" id="IPR004401">
    <property type="entry name" value="YbaB/EbfC"/>
</dbReference>
<dbReference type="PIRSF" id="PIRSF004555">
    <property type="entry name" value="UCP004555"/>
    <property type="match status" value="1"/>
</dbReference>
<dbReference type="SUPFAM" id="SSF82607">
    <property type="entry name" value="YbaB-like"/>
    <property type="match status" value="1"/>
</dbReference>
<feature type="coiled-coil region" evidence="1">
    <location>
        <begin position="3"/>
        <end position="34"/>
    </location>
</feature>
<proteinExistence type="predicted"/>
<evidence type="ECO:0000256" key="1">
    <source>
        <dbReference type="SAM" id="Coils"/>
    </source>
</evidence>
<dbReference type="Proteomes" id="UP000230543">
    <property type="component" value="Unassembled WGS sequence"/>
</dbReference>
<dbReference type="Gene3D" id="3.30.1310.10">
    <property type="entry name" value="Nucleoid-associated protein YbaB-like domain"/>
    <property type="match status" value="1"/>
</dbReference>
<evidence type="ECO:0000313" key="2">
    <source>
        <dbReference type="EMBL" id="PIT90270.1"/>
    </source>
</evidence>
<accession>A0A2M6WBU0</accession>
<gene>
    <name evidence="2" type="ORF">COU22_03095</name>
</gene>
<evidence type="ECO:0008006" key="4">
    <source>
        <dbReference type="Google" id="ProtNLM"/>
    </source>
</evidence>